<accession>A0A9Q9EQJ0</accession>
<dbReference type="AlphaFoldDB" id="A0A9Q9EQJ0"/>
<evidence type="ECO:0000313" key="2">
    <source>
        <dbReference type="EMBL" id="USW58847.1"/>
    </source>
</evidence>
<sequence length="384" mass="41827">MASSSTFISVTPSFDARRVSAEPYKDAVERLPPRVLQQGDSPSVRKPESVGRIKHTTLPDRPVLPYISGNAPFTPSAFEVDSERLVLAWDARELRRQSALAEAALEAQRTQEPPTKPFPSSAVRSGTIASDLPATLRPGMRAEQPVSRKPVSSVRLSAPLPPEPIEQPLSPASRSTATSSRQRPLSTNTSHRLSTTTTAKASVKSAAPRSVSPELSTPKQRLRVVNATEGDNLSLSDAAGPSAQPARHTGKAPADPRIRQNLEAARAQTRHERQEPPMVPRHGTPISMSHVTGQRTQPAVPPPSARDEWAFAMLDQSAALDHDERPAWKKLIHQVQKCADKCVQKLKKHIRGKGEAATAMPIPEDVICRSTRRTRERSAELALD</sequence>
<proteinExistence type="predicted"/>
<feature type="compositionally biased region" description="Low complexity" evidence="1">
    <location>
        <begin position="168"/>
        <end position="207"/>
    </location>
</feature>
<keyword evidence="3" id="KW-1185">Reference proteome</keyword>
<protein>
    <submittedName>
        <fullName evidence="2">Uncharacterized protein</fullName>
    </submittedName>
</protein>
<evidence type="ECO:0000256" key="1">
    <source>
        <dbReference type="SAM" id="MobiDB-lite"/>
    </source>
</evidence>
<gene>
    <name evidence="2" type="ORF">Slin15195_G121660</name>
</gene>
<evidence type="ECO:0000313" key="3">
    <source>
        <dbReference type="Proteomes" id="UP001056384"/>
    </source>
</evidence>
<name>A0A9Q9EQJ0_9PEZI</name>
<organism evidence="2 3">
    <name type="scientific">Septoria linicola</name>
    <dbReference type="NCBI Taxonomy" id="215465"/>
    <lineage>
        <taxon>Eukaryota</taxon>
        <taxon>Fungi</taxon>
        <taxon>Dikarya</taxon>
        <taxon>Ascomycota</taxon>
        <taxon>Pezizomycotina</taxon>
        <taxon>Dothideomycetes</taxon>
        <taxon>Dothideomycetidae</taxon>
        <taxon>Mycosphaerellales</taxon>
        <taxon>Mycosphaerellaceae</taxon>
        <taxon>Septoria</taxon>
    </lineage>
</organism>
<dbReference type="EMBL" id="CP099428">
    <property type="protein sequence ID" value="USW58847.1"/>
    <property type="molecule type" value="Genomic_DNA"/>
</dbReference>
<reference evidence="2" key="1">
    <citation type="submission" date="2022-06" db="EMBL/GenBank/DDBJ databases">
        <title>Complete genome sequences of two strains of the flax pathogen Septoria linicola.</title>
        <authorList>
            <person name="Lapalu N."/>
            <person name="Simon A."/>
            <person name="Demenou B."/>
            <person name="Paumier D."/>
            <person name="Guillot M.-P."/>
            <person name="Gout L."/>
            <person name="Valade R."/>
        </authorList>
    </citation>
    <scope>NUCLEOTIDE SEQUENCE</scope>
    <source>
        <strain evidence="2">SE15195</strain>
    </source>
</reference>
<feature type="region of interest" description="Disordered" evidence="1">
    <location>
        <begin position="104"/>
        <end position="258"/>
    </location>
</feature>
<dbReference type="Proteomes" id="UP001056384">
    <property type="component" value="Chromosome 11"/>
</dbReference>
<feature type="region of interest" description="Disordered" evidence="1">
    <location>
        <begin position="29"/>
        <end position="61"/>
    </location>
</feature>